<dbReference type="PANTHER" id="PTHR40077:SF1">
    <property type="entry name" value="MEMBRANE PROTEIN"/>
    <property type="match status" value="1"/>
</dbReference>
<dbReference type="Pfam" id="PF12823">
    <property type="entry name" value="DUF3817"/>
    <property type="match status" value="1"/>
</dbReference>
<evidence type="ECO:0000256" key="5">
    <source>
        <dbReference type="ARBA" id="ARBA00023136"/>
    </source>
</evidence>
<gene>
    <name evidence="8" type="ORF">AKL17_1518</name>
</gene>
<proteinExistence type="predicted"/>
<keyword evidence="2" id="KW-1003">Cell membrane</keyword>
<protein>
    <recommendedName>
        <fullName evidence="7">DUF3817 domain-containing protein</fullName>
    </recommendedName>
</protein>
<comment type="subcellular location">
    <subcellularLocation>
        <location evidence="1">Cell membrane</location>
        <topology evidence="1">Multi-pass membrane protein</topology>
    </subcellularLocation>
</comment>
<dbReference type="PATRIC" id="fig|1335048.3.peg.1580"/>
<feature type="domain" description="DUF3817" evidence="7">
    <location>
        <begin position="18"/>
        <end position="104"/>
    </location>
</feature>
<evidence type="ECO:0000259" key="7">
    <source>
        <dbReference type="Pfam" id="PF12823"/>
    </source>
</evidence>
<dbReference type="NCBIfam" id="TIGR03954">
    <property type="entry name" value="integ_memb_HG"/>
    <property type="match status" value="1"/>
</dbReference>
<reference evidence="8 9" key="1">
    <citation type="submission" date="2015-09" db="EMBL/GenBank/DDBJ databases">
        <title>Complete genome sequence of Defluviimonas alba cai42t isolated from an oilfield in Xinjiang.</title>
        <authorList>
            <person name="Geng S."/>
            <person name="Pan X."/>
            <person name="Wu X."/>
        </authorList>
    </citation>
    <scope>NUCLEOTIDE SEQUENCE [LARGE SCALE GENOMIC DNA]</scope>
    <source>
        <strain evidence="9">cai42</strain>
    </source>
</reference>
<dbReference type="InterPro" id="IPR023845">
    <property type="entry name" value="DUF3817_TM"/>
</dbReference>
<evidence type="ECO:0000256" key="2">
    <source>
        <dbReference type="ARBA" id="ARBA00022475"/>
    </source>
</evidence>
<name>A0A159Z1I4_9RHOB</name>
<dbReference type="RefSeq" id="WP_066811955.1">
    <property type="nucleotide sequence ID" value="NZ_CP012661.1"/>
</dbReference>
<keyword evidence="5 6" id="KW-0472">Membrane</keyword>
<dbReference type="AlphaFoldDB" id="A0A159Z1I4"/>
<dbReference type="GO" id="GO:0005886">
    <property type="term" value="C:plasma membrane"/>
    <property type="evidence" value="ECO:0007669"/>
    <property type="project" value="UniProtKB-SubCell"/>
</dbReference>
<dbReference type="PANTHER" id="PTHR40077">
    <property type="entry name" value="MEMBRANE PROTEIN-RELATED"/>
    <property type="match status" value="1"/>
</dbReference>
<feature type="transmembrane region" description="Helical" evidence="6">
    <location>
        <begin position="20"/>
        <end position="45"/>
    </location>
</feature>
<evidence type="ECO:0000256" key="3">
    <source>
        <dbReference type="ARBA" id="ARBA00022692"/>
    </source>
</evidence>
<sequence length="113" mass="12247">MSETDTTPRPGLPARLFDIFRLVAVIEGVTTLLLFLVAMPVKYLLGAPGLVQLAGPVHGYAFLAYAALMVAALWGRGWGVADWLRTFGASLVPFGTFLNDPFLKRRRAADGRA</sequence>
<keyword evidence="3 6" id="KW-0812">Transmembrane</keyword>
<dbReference type="STRING" id="1335048.AKL17_1518"/>
<accession>A0A159Z1I4</accession>
<organism evidence="8 9">
    <name type="scientific">Frigidibacter mobilis</name>
    <dbReference type="NCBI Taxonomy" id="1335048"/>
    <lineage>
        <taxon>Bacteria</taxon>
        <taxon>Pseudomonadati</taxon>
        <taxon>Pseudomonadota</taxon>
        <taxon>Alphaproteobacteria</taxon>
        <taxon>Rhodobacterales</taxon>
        <taxon>Paracoccaceae</taxon>
        <taxon>Frigidibacter</taxon>
    </lineage>
</organism>
<feature type="transmembrane region" description="Helical" evidence="6">
    <location>
        <begin position="57"/>
        <end position="77"/>
    </location>
</feature>
<dbReference type="OrthoDB" id="1121311at2"/>
<evidence type="ECO:0000256" key="4">
    <source>
        <dbReference type="ARBA" id="ARBA00022989"/>
    </source>
</evidence>
<keyword evidence="9" id="KW-1185">Reference proteome</keyword>
<dbReference type="Proteomes" id="UP000076128">
    <property type="component" value="Chromosome"/>
</dbReference>
<keyword evidence="4 6" id="KW-1133">Transmembrane helix</keyword>
<evidence type="ECO:0000313" key="9">
    <source>
        <dbReference type="Proteomes" id="UP000076128"/>
    </source>
</evidence>
<dbReference type="EMBL" id="CP012661">
    <property type="protein sequence ID" value="AMY68771.1"/>
    <property type="molecule type" value="Genomic_DNA"/>
</dbReference>
<dbReference type="KEGG" id="daa:AKL17_1518"/>
<evidence type="ECO:0000256" key="1">
    <source>
        <dbReference type="ARBA" id="ARBA00004651"/>
    </source>
</evidence>
<evidence type="ECO:0000256" key="6">
    <source>
        <dbReference type="SAM" id="Phobius"/>
    </source>
</evidence>
<evidence type="ECO:0000313" key="8">
    <source>
        <dbReference type="EMBL" id="AMY68771.1"/>
    </source>
</evidence>